<dbReference type="Proteomes" id="UP000037035">
    <property type="component" value="Unassembled WGS sequence"/>
</dbReference>
<keyword evidence="3" id="KW-1185">Reference proteome</keyword>
<dbReference type="PANTHER" id="PTHR15503">
    <property type="entry name" value="LDOC1 RELATED"/>
    <property type="match status" value="1"/>
</dbReference>
<accession>A0A0L6VTB3</accession>
<name>A0A0L6VTB3_9BASI</name>
<protein>
    <recommendedName>
        <fullName evidence="1">Retrotransposon gag domain-containing protein</fullName>
    </recommendedName>
</protein>
<proteinExistence type="predicted"/>
<evidence type="ECO:0000259" key="1">
    <source>
        <dbReference type="Pfam" id="PF03732"/>
    </source>
</evidence>
<comment type="caution">
    <text evidence="2">The sequence shown here is derived from an EMBL/GenBank/DDBJ whole genome shotgun (WGS) entry which is preliminary data.</text>
</comment>
<sequence>MDALNTRLDEVMHMMTEERAQRLAAEETLRQTQAHLDVQQHPTPTQPNPAPAPNPIKLAKPQPFEGTRGASAKVFVAQIALHPITYSEHFPTNASKVAFATLFMQDYTATWYWTDFLKHLEASFFDHNHQQRAKVALQNIPQTGTVSNYMQDFNQHARNTGWPDAPLMSLYKNGLKENVQLAVVMSNIQFDSLR</sequence>
<organism evidence="2 3">
    <name type="scientific">Puccinia sorghi</name>
    <dbReference type="NCBI Taxonomy" id="27349"/>
    <lineage>
        <taxon>Eukaryota</taxon>
        <taxon>Fungi</taxon>
        <taxon>Dikarya</taxon>
        <taxon>Basidiomycota</taxon>
        <taxon>Pucciniomycotina</taxon>
        <taxon>Pucciniomycetes</taxon>
        <taxon>Pucciniales</taxon>
        <taxon>Pucciniaceae</taxon>
        <taxon>Puccinia</taxon>
    </lineage>
</organism>
<dbReference type="OrthoDB" id="4847360at2759"/>
<dbReference type="PANTHER" id="PTHR15503:SF22">
    <property type="entry name" value="TRANSPOSON TY3-I GAG POLYPROTEIN"/>
    <property type="match status" value="1"/>
</dbReference>
<dbReference type="InterPro" id="IPR005162">
    <property type="entry name" value="Retrotrans_gag_dom"/>
</dbReference>
<reference evidence="2 3" key="1">
    <citation type="submission" date="2015-08" db="EMBL/GenBank/DDBJ databases">
        <title>Next Generation Sequencing and Analysis of the Genome of Puccinia sorghi L Schw, the Causal Agent of Maize Common Rust.</title>
        <authorList>
            <person name="Rochi L."/>
            <person name="Burguener G."/>
            <person name="Darino M."/>
            <person name="Turjanski A."/>
            <person name="Kreff E."/>
            <person name="Dieguez M.J."/>
            <person name="Sacco F."/>
        </authorList>
    </citation>
    <scope>NUCLEOTIDE SEQUENCE [LARGE SCALE GENOMIC DNA]</scope>
    <source>
        <strain evidence="2 3">RO10H11247</strain>
    </source>
</reference>
<dbReference type="InterPro" id="IPR032567">
    <property type="entry name" value="RTL1-rel"/>
</dbReference>
<dbReference type="AlphaFoldDB" id="A0A0L6VTB3"/>
<evidence type="ECO:0000313" key="3">
    <source>
        <dbReference type="Proteomes" id="UP000037035"/>
    </source>
</evidence>
<dbReference type="EMBL" id="LAVV01000912">
    <property type="protein sequence ID" value="KNZ63941.1"/>
    <property type="molecule type" value="Genomic_DNA"/>
</dbReference>
<dbReference type="VEuPathDB" id="FungiDB:VP01_10821g1"/>
<dbReference type="Pfam" id="PF03732">
    <property type="entry name" value="Retrotrans_gag"/>
    <property type="match status" value="1"/>
</dbReference>
<evidence type="ECO:0000313" key="2">
    <source>
        <dbReference type="EMBL" id="KNZ63941.1"/>
    </source>
</evidence>
<feature type="non-terminal residue" evidence="2">
    <location>
        <position position="194"/>
    </location>
</feature>
<feature type="domain" description="Retrotransposon gag" evidence="1">
    <location>
        <begin position="112"/>
        <end position="177"/>
    </location>
</feature>
<gene>
    <name evidence="2" type="ORF">VP01_10821g1</name>
</gene>